<gene>
    <name evidence="10" type="primary">il10</name>
</gene>
<evidence type="ECO:0000256" key="3">
    <source>
        <dbReference type="ARBA" id="ARBA00011144"/>
    </source>
</evidence>
<evidence type="ECO:0000313" key="10">
    <source>
        <dbReference type="Ensembl" id="ENSSTUP00000083126.1"/>
    </source>
</evidence>
<keyword evidence="11" id="KW-1185">Reference proteome</keyword>
<sequence>MPSYSSLLLSVLLVAELQCEHAQCRRVPCSDRCCSFIEGFPVRLKELRTAFSTIRDYYEANDELETSLLDEGILHHLKSPVGCHAMDSILKFYLDTVLPTAMNNRTQNNDFKSPIDSIGNIFHELKKEIVQCRNYFSCKKPFDINEFISSYKKMQDKGLYKAMGELDLLFNYIEEYLVSKRRKH</sequence>
<proteinExistence type="inferred from homology"/>
<evidence type="ECO:0000256" key="7">
    <source>
        <dbReference type="ARBA" id="ARBA00023157"/>
    </source>
</evidence>
<dbReference type="Gene3D" id="1.20.1250.10">
    <property type="match status" value="1"/>
</dbReference>
<dbReference type="AlphaFoldDB" id="A0A674CIY7"/>
<dbReference type="GO" id="GO:0001817">
    <property type="term" value="P:regulation of cytokine production"/>
    <property type="evidence" value="ECO:0007669"/>
    <property type="project" value="UniProtKB-ARBA"/>
</dbReference>
<dbReference type="Ensembl" id="ENSSTUT00000088422.1">
    <property type="protein sequence ID" value="ENSSTUP00000083126.1"/>
    <property type="gene ID" value="ENSSTUG00000036520.1"/>
</dbReference>
<evidence type="ECO:0000313" key="11">
    <source>
        <dbReference type="Proteomes" id="UP000472277"/>
    </source>
</evidence>
<dbReference type="InterPro" id="IPR020443">
    <property type="entry name" value="IL-10/19/20/24/26"/>
</dbReference>
<feature type="disulfide bond" evidence="8">
    <location>
        <begin position="34"/>
        <end position="132"/>
    </location>
</feature>
<reference evidence="10" key="1">
    <citation type="submission" date="2025-08" db="UniProtKB">
        <authorList>
            <consortium name="Ensembl"/>
        </authorList>
    </citation>
    <scope>IDENTIFICATION</scope>
</reference>
<organism evidence="10 11">
    <name type="scientific">Salmo trutta</name>
    <name type="common">Brown trout</name>
    <dbReference type="NCBI Taxonomy" id="8032"/>
    <lineage>
        <taxon>Eukaryota</taxon>
        <taxon>Metazoa</taxon>
        <taxon>Chordata</taxon>
        <taxon>Craniata</taxon>
        <taxon>Vertebrata</taxon>
        <taxon>Euteleostomi</taxon>
        <taxon>Actinopterygii</taxon>
        <taxon>Neopterygii</taxon>
        <taxon>Teleostei</taxon>
        <taxon>Protacanthopterygii</taxon>
        <taxon>Salmoniformes</taxon>
        <taxon>Salmonidae</taxon>
        <taxon>Salmoninae</taxon>
        <taxon>Salmo</taxon>
    </lineage>
</organism>
<feature type="chain" id="PRO_5031598072" description="Interleukin family protein" evidence="9">
    <location>
        <begin position="23"/>
        <end position="184"/>
    </location>
</feature>
<evidence type="ECO:0000256" key="1">
    <source>
        <dbReference type="ARBA" id="ARBA00004613"/>
    </source>
</evidence>
<keyword evidence="4 9" id="KW-0202">Cytokine</keyword>
<dbReference type="PRINTS" id="PR01294">
    <property type="entry name" value="INTRLEUKIN10"/>
</dbReference>
<dbReference type="Proteomes" id="UP000472277">
    <property type="component" value="Chromosome 16"/>
</dbReference>
<accession>A0A674CIY7</accession>
<dbReference type="GeneTree" id="ENSGT00950000183124"/>
<evidence type="ECO:0000256" key="5">
    <source>
        <dbReference type="ARBA" id="ARBA00022525"/>
    </source>
</evidence>
<comment type="subcellular location">
    <subcellularLocation>
        <location evidence="1 9">Secreted</location>
    </subcellularLocation>
</comment>
<dbReference type="GO" id="GO:0006955">
    <property type="term" value="P:immune response"/>
    <property type="evidence" value="ECO:0007669"/>
    <property type="project" value="InterPro"/>
</dbReference>
<evidence type="ECO:0000256" key="4">
    <source>
        <dbReference type="ARBA" id="ARBA00022514"/>
    </source>
</evidence>
<protein>
    <recommendedName>
        <fullName evidence="9">Interleukin family protein</fullName>
    </recommendedName>
</protein>
<dbReference type="GO" id="GO:0005615">
    <property type="term" value="C:extracellular space"/>
    <property type="evidence" value="ECO:0007669"/>
    <property type="project" value="UniProtKB-UniRule"/>
</dbReference>
<dbReference type="InterPro" id="IPR009079">
    <property type="entry name" value="4_helix_cytokine-like_core"/>
</dbReference>
<name>A0A674CIY7_SALTR</name>
<comment type="function">
    <text evidence="9">Immune regulatory cytokine.</text>
</comment>
<keyword evidence="5 9" id="KW-0964">Secreted</keyword>
<evidence type="ECO:0000256" key="6">
    <source>
        <dbReference type="ARBA" id="ARBA00022729"/>
    </source>
</evidence>
<keyword evidence="6 9" id="KW-0732">Signal</keyword>
<dbReference type="FunCoup" id="A0A674CIY7">
    <property type="interactions" value="1759"/>
</dbReference>
<dbReference type="GO" id="GO:0005125">
    <property type="term" value="F:cytokine activity"/>
    <property type="evidence" value="ECO:0007669"/>
    <property type="project" value="UniProtKB-UniRule"/>
</dbReference>
<dbReference type="SMART" id="SM00188">
    <property type="entry name" value="IL10"/>
    <property type="match status" value="1"/>
</dbReference>
<dbReference type="PANTHER" id="PTHR48482">
    <property type="entry name" value="INTERLEUKIN-19-RELATED"/>
    <property type="match status" value="1"/>
</dbReference>
<dbReference type="SUPFAM" id="SSF47266">
    <property type="entry name" value="4-helical cytokines"/>
    <property type="match status" value="1"/>
</dbReference>
<dbReference type="Pfam" id="PF00726">
    <property type="entry name" value="IL10"/>
    <property type="match status" value="1"/>
</dbReference>
<evidence type="ECO:0000256" key="2">
    <source>
        <dbReference type="ARBA" id="ARBA00008813"/>
    </source>
</evidence>
<dbReference type="PANTHER" id="PTHR48482:SF5">
    <property type="entry name" value="INTERLEUKIN-10"/>
    <property type="match status" value="1"/>
</dbReference>
<feature type="disulfide bond" evidence="8">
    <location>
        <begin position="83"/>
        <end position="138"/>
    </location>
</feature>
<dbReference type="InParanoid" id="A0A674CIY7"/>
<feature type="signal peptide" evidence="9">
    <location>
        <begin position="1"/>
        <end position="22"/>
    </location>
</feature>
<dbReference type="OrthoDB" id="9931894at2759"/>
<dbReference type="InterPro" id="IPR000098">
    <property type="entry name" value="IL-10"/>
</dbReference>
<evidence type="ECO:0000256" key="9">
    <source>
        <dbReference type="RuleBase" id="RU368043"/>
    </source>
</evidence>
<keyword evidence="7 8" id="KW-1015">Disulfide bond</keyword>
<dbReference type="OMA" id="CHRFFTC"/>
<comment type="similarity">
    <text evidence="2 9">Belongs to the IL-10 family.</text>
</comment>
<comment type="subunit">
    <text evidence="3">Homodimer. Interacts with IL10RA and IL10RB.</text>
</comment>
<reference evidence="10" key="2">
    <citation type="submission" date="2025-09" db="UniProtKB">
        <authorList>
            <consortium name="Ensembl"/>
        </authorList>
    </citation>
    <scope>IDENTIFICATION</scope>
</reference>
<evidence type="ECO:0000256" key="8">
    <source>
        <dbReference type="PIRSR" id="PIRSR620443-50"/>
    </source>
</evidence>